<dbReference type="InterPro" id="IPR036034">
    <property type="entry name" value="PDZ_sf"/>
</dbReference>
<evidence type="ECO:0000313" key="3">
    <source>
        <dbReference type="EMBL" id="KAB7650039.1"/>
    </source>
</evidence>
<protein>
    <submittedName>
        <fullName evidence="3">M61 family metallopeptidase</fullName>
    </submittedName>
</protein>
<dbReference type="PIRSF" id="PIRSF016493">
    <property type="entry name" value="Glycyl_aminpptds"/>
    <property type="match status" value="1"/>
</dbReference>
<dbReference type="SUPFAM" id="SSF55486">
    <property type="entry name" value="Metalloproteases ('zincins'), catalytic domain"/>
    <property type="match status" value="1"/>
</dbReference>
<feature type="domain" description="Peptidase M61 catalytic" evidence="1">
    <location>
        <begin position="298"/>
        <end position="413"/>
    </location>
</feature>
<dbReference type="Proteomes" id="UP000469462">
    <property type="component" value="Unassembled WGS sequence"/>
</dbReference>
<dbReference type="Gene3D" id="2.30.42.10">
    <property type="match status" value="1"/>
</dbReference>
<name>A0AAI9WMC7_9BURK</name>
<organism evidence="3 4">
    <name type="scientific">Sutterella seckii</name>
    <dbReference type="NCBI Taxonomy" id="1944635"/>
    <lineage>
        <taxon>Bacteria</taxon>
        <taxon>Pseudomonadati</taxon>
        <taxon>Pseudomonadota</taxon>
        <taxon>Betaproteobacteria</taxon>
        <taxon>Burkholderiales</taxon>
        <taxon>Sutterellaceae</taxon>
        <taxon>Sutterella</taxon>
    </lineage>
</organism>
<dbReference type="EMBL" id="WEHW01000053">
    <property type="protein sequence ID" value="KAB7650039.1"/>
    <property type="molecule type" value="Genomic_DNA"/>
</dbReference>
<dbReference type="Pfam" id="PF05299">
    <property type="entry name" value="Peptidase_M61"/>
    <property type="match status" value="1"/>
</dbReference>
<dbReference type="SUPFAM" id="SSF50156">
    <property type="entry name" value="PDZ domain-like"/>
    <property type="match status" value="1"/>
</dbReference>
<dbReference type="InterPro" id="IPR024191">
    <property type="entry name" value="Peptidase_M61"/>
</dbReference>
<dbReference type="InterPro" id="IPR027268">
    <property type="entry name" value="Peptidase_M4/M1_CTD_sf"/>
</dbReference>
<dbReference type="Gene3D" id="1.10.390.10">
    <property type="entry name" value="Neutral Protease Domain 2"/>
    <property type="match status" value="1"/>
</dbReference>
<comment type="caution">
    <text evidence="3">The sequence shown here is derived from an EMBL/GenBank/DDBJ whole genome shotgun (WGS) entry which is preliminary data.</text>
</comment>
<feature type="domain" description="Peptidase M61 N-terminal" evidence="2">
    <location>
        <begin position="21"/>
        <end position="188"/>
    </location>
</feature>
<dbReference type="Pfam" id="PF17899">
    <property type="entry name" value="Peptidase_M61_N"/>
    <property type="match status" value="1"/>
</dbReference>
<reference evidence="3 4" key="1">
    <citation type="submission" date="2019-10" db="EMBL/GenBank/DDBJ databases">
        <title>Genome diversity of Sutterella seckii.</title>
        <authorList>
            <person name="Chaplin A.V."/>
            <person name="Sokolova S.R."/>
            <person name="Mosin K.A."/>
            <person name="Ivanova E.L."/>
            <person name="Kochetkova T.O."/>
            <person name="Goltsov A.Y."/>
            <person name="Trofimov D.Y."/>
            <person name="Efimov B.A."/>
        </authorList>
    </citation>
    <scope>NUCLEOTIDE SEQUENCE [LARGE SCALE GENOMIC DNA]</scope>
    <source>
        <strain evidence="3 4">ASD3426</strain>
    </source>
</reference>
<sequence>MPGLNPYFVFFLNTPLMQLSYRITPDPLHHRYHVTLPLDLSHLKEESFKLEMPVWTPGSYVLREYSGRVSDIHAECAGVRIELEQIEKSEWRLLADEVPDLSRIEVHWSVFAYSKGIHDAWLDSDRGFINPPALFLHPASMPADAALSVSFDAKDWDVHSALDALQTPDGISWQAKTLDELLDSPFVLTPKRGAKATIFTIEAGCVPHEIIITGASSLNTRRIAADLRKIFDTAIRFWNDPRETAEPRAPFARYMLYLHLEPGLYGGLEHSAGTVLLEDVNALPGAGEAEPPKRYVEFLILVAHEYFHAWLVKRLKPSGFLPYDLSREEYTHDLWIFEGFTSYYESLLARRARVISEEVYLRHLAERMNFALTREGFDAMTLAEASFNAWVKLYRQTEDSPYSQISYYTKGALAALLLDSEIRRLTENKESLESFLRAWYRSAADEIRQGTWRGLPDGGIGALIQSLIHVDLSELLGKLVYEKGNRSFWIDAIEAALNREGLQTEVDPTVPAALRLAGIHPGKKGGRVTAGYVVSSSPAFAAGLFAGDEIIAVDEEKTDAGVFERQIERARGRKVKIHFFRGPRLLSGVLDLKSRCAPEFLELLPKRILPIQKSEG</sequence>
<dbReference type="InterPro" id="IPR007963">
    <property type="entry name" value="Peptidase_M61_catalytic"/>
</dbReference>
<evidence type="ECO:0000259" key="2">
    <source>
        <dbReference type="Pfam" id="PF17899"/>
    </source>
</evidence>
<evidence type="ECO:0000259" key="1">
    <source>
        <dbReference type="Pfam" id="PF05299"/>
    </source>
</evidence>
<evidence type="ECO:0000313" key="4">
    <source>
        <dbReference type="Proteomes" id="UP000469462"/>
    </source>
</evidence>
<accession>A0AAI9WMC7</accession>
<gene>
    <name evidence="3" type="ORF">GBM96_09990</name>
</gene>
<dbReference type="AlphaFoldDB" id="A0AAI9WMC7"/>
<dbReference type="Gene3D" id="2.60.40.3650">
    <property type="match status" value="1"/>
</dbReference>
<proteinExistence type="predicted"/>
<dbReference type="InterPro" id="IPR040756">
    <property type="entry name" value="Peptidase_M61_N"/>
</dbReference>
<keyword evidence="4" id="KW-1185">Reference proteome</keyword>